<evidence type="ECO:0000313" key="2">
    <source>
        <dbReference type="Proteomes" id="UP000009340"/>
    </source>
</evidence>
<name>K8A106_9ENTR</name>
<dbReference type="AlphaFoldDB" id="K8A106"/>
<sequence length="39" mass="4389">MAIYDSYDALIEYIDNVLSYDPDQLRLQLISPGGDKIVA</sequence>
<gene>
    <name evidence="1" type="ORF">BN137_2387</name>
</gene>
<comment type="caution">
    <text evidence="1">The sequence shown here is derived from an EMBL/GenBank/DDBJ whole genome shotgun (WGS) entry which is preliminary data.</text>
</comment>
<proteinExistence type="predicted"/>
<protein>
    <submittedName>
        <fullName evidence="1">Uncharacterized protein</fullName>
    </submittedName>
</protein>
<organism evidence="1 2">
    <name type="scientific">Cronobacter condimenti 1330</name>
    <dbReference type="NCBI Taxonomy" id="1073999"/>
    <lineage>
        <taxon>Bacteria</taxon>
        <taxon>Pseudomonadati</taxon>
        <taxon>Pseudomonadota</taxon>
        <taxon>Gammaproteobacteria</taxon>
        <taxon>Enterobacterales</taxon>
        <taxon>Enterobacteriaceae</taxon>
        <taxon>Cronobacter</taxon>
    </lineage>
</organism>
<accession>K8A106</accession>
<dbReference type="Proteomes" id="UP000009340">
    <property type="component" value="Unassembled WGS sequence"/>
</dbReference>
<evidence type="ECO:0000313" key="1">
    <source>
        <dbReference type="EMBL" id="CCJ73016.1"/>
    </source>
</evidence>
<reference evidence="1" key="1">
    <citation type="submission" date="2012-07" db="EMBL/GenBank/DDBJ databases">
        <authorList>
            <person name="Cummings C."/>
        </authorList>
    </citation>
    <scope>NUCLEOTIDE SEQUENCE</scope>
    <source>
        <strain evidence="1">1330</strain>
    </source>
</reference>
<dbReference type="EMBL" id="CAKW01000085">
    <property type="protein sequence ID" value="CCJ73016.1"/>
    <property type="molecule type" value="Genomic_DNA"/>
</dbReference>